<evidence type="ECO:0000256" key="1">
    <source>
        <dbReference type="ARBA" id="ARBA00007734"/>
    </source>
</evidence>
<dbReference type="SUPFAM" id="SSF53955">
    <property type="entry name" value="Lysozyme-like"/>
    <property type="match status" value="1"/>
</dbReference>
<gene>
    <name evidence="5" type="ORF">JKV55_13565</name>
</gene>
<protein>
    <submittedName>
        <fullName evidence="5">Transglycosylase SLT domain-containing protein</fullName>
    </submittedName>
</protein>
<comment type="caution">
    <text evidence="5">The sequence shown here is derived from an EMBL/GenBank/DDBJ whole genome shotgun (WGS) entry which is preliminary data.</text>
</comment>
<name>A0ABS1QTZ2_9GAMM</name>
<dbReference type="Pfam" id="PF14718">
    <property type="entry name" value="SLT_L"/>
    <property type="match status" value="1"/>
</dbReference>
<dbReference type="InterPro" id="IPR008258">
    <property type="entry name" value="Transglycosylase_SLT_dom_1"/>
</dbReference>
<dbReference type="InterPro" id="IPR012289">
    <property type="entry name" value="Lytic_TGlycosylase_superhlx_L"/>
</dbReference>
<dbReference type="CDD" id="cd13401">
    <property type="entry name" value="Slt70-like"/>
    <property type="match status" value="1"/>
</dbReference>
<sequence>MLLGLGMSVEASPLRERYQQAEQALKKNDLSRYQQLRQGLDPYPFTIYLDYQYLADRINHLSTAQVRDFMTRYPDSQQADRLERQYLFRLAREQRWQEFLALYPQLPNSVELQCAHYRAKWATGDRATAIAGAERLWLHGQSRPGICDPLFEDWYRAGGRNDEHIWQRMLLAYDSGQEGLMAFLGRLLSPSARPAGELLQALHKNPRQVIRPEQVKAQTGRDKVAVAMALARLADTDPELVMSLYPKYQRSHNIERAQMAVVERSLARRLMFNRTRDYRGWLDSRLPEVGDAELFELRARLAIWEQDWQHLIGWIDRLPSDARQDSRWLYWRGRALAAQNKSTEADAAWQQAATSRDYYGFLAAQQSRRDFSLQKKPLVPAPSWSQASRQWPALLRVEEWLALGDRAAARGEWYHLLGKVDEPAGVALGSLALSRGWYDKSIVASIRVQAWDHLDLRFPVVYRDIFQRQARRLGVDEAVLFAIARQESAFYEQARSPVGAGGLMQLMPATAQETARRHGITQFRHPADVYRPEVNVQLGSSYFKELLERYNHNRIPAIAAYNAGPSRINRWLSESGSRPLDVWVENIPYRETRGYVQNVLAFSVIYQDMLGQPKSFLKPAELAYVY</sequence>
<dbReference type="Pfam" id="PF01464">
    <property type="entry name" value="SLT"/>
    <property type="match status" value="1"/>
</dbReference>
<dbReference type="Gene3D" id="1.10.1240.20">
    <property type="entry name" value="Lytic transglycosylase, superhelical linker domain"/>
    <property type="match status" value="1"/>
</dbReference>
<dbReference type="InterPro" id="IPR008939">
    <property type="entry name" value="Lytic_TGlycosylase_superhlx_U"/>
</dbReference>
<dbReference type="Gene3D" id="1.25.20.10">
    <property type="entry name" value="Bacterial muramidases"/>
    <property type="match status" value="1"/>
</dbReference>
<dbReference type="Gene3D" id="1.10.530.10">
    <property type="match status" value="1"/>
</dbReference>
<dbReference type="InterPro" id="IPR023346">
    <property type="entry name" value="Lysozyme-like_dom_sf"/>
</dbReference>
<feature type="domain" description="Lytic transglycosylase superhelical linker" evidence="4">
    <location>
        <begin position="389"/>
        <end position="454"/>
    </location>
</feature>
<evidence type="ECO:0000256" key="2">
    <source>
        <dbReference type="ARBA" id="ARBA00022729"/>
    </source>
</evidence>
<keyword evidence="6" id="KW-1185">Reference proteome</keyword>
<dbReference type="EMBL" id="JAERTZ010000025">
    <property type="protein sequence ID" value="MBL1378342.1"/>
    <property type="molecule type" value="Genomic_DNA"/>
</dbReference>
<dbReference type="PANTHER" id="PTHR37423:SF5">
    <property type="entry name" value="SOLUBLE LYTIC MUREIN TRANSGLYCOSYLASE"/>
    <property type="match status" value="1"/>
</dbReference>
<comment type="similarity">
    <text evidence="1">Belongs to the transglycosylase Slt family.</text>
</comment>
<keyword evidence="2" id="KW-0732">Signal</keyword>
<evidence type="ECO:0000313" key="5">
    <source>
        <dbReference type="EMBL" id="MBL1378342.1"/>
    </source>
</evidence>
<feature type="domain" description="Transglycosylase SLT" evidence="3">
    <location>
        <begin position="465"/>
        <end position="579"/>
    </location>
</feature>
<organism evidence="5 6">
    <name type="scientific">Zobellella iuensis</name>
    <dbReference type="NCBI Taxonomy" id="2803811"/>
    <lineage>
        <taxon>Bacteria</taxon>
        <taxon>Pseudomonadati</taxon>
        <taxon>Pseudomonadota</taxon>
        <taxon>Gammaproteobacteria</taxon>
        <taxon>Aeromonadales</taxon>
        <taxon>Aeromonadaceae</taxon>
        <taxon>Zobellella</taxon>
    </lineage>
</organism>
<evidence type="ECO:0000259" key="4">
    <source>
        <dbReference type="Pfam" id="PF14718"/>
    </source>
</evidence>
<reference evidence="6" key="1">
    <citation type="submission" date="2021-01" db="EMBL/GenBank/DDBJ databases">
        <title>Genome public.</title>
        <authorList>
            <person name="Liu C."/>
            <person name="Sun Q."/>
        </authorList>
    </citation>
    <scope>NUCLEOTIDE SEQUENCE [LARGE SCALE GENOMIC DNA]</scope>
    <source>
        <strain evidence="6">CGMCC 1.18722</strain>
    </source>
</reference>
<dbReference type="PANTHER" id="PTHR37423">
    <property type="entry name" value="SOLUBLE LYTIC MUREIN TRANSGLYCOSYLASE-RELATED"/>
    <property type="match status" value="1"/>
</dbReference>
<evidence type="ECO:0000313" key="6">
    <source>
        <dbReference type="Proteomes" id="UP000638570"/>
    </source>
</evidence>
<accession>A0ABS1QTZ2</accession>
<dbReference type="InterPro" id="IPR037061">
    <property type="entry name" value="Lytic_TGlycoase_superhlx_L_sf"/>
</dbReference>
<proteinExistence type="inferred from homology"/>
<dbReference type="SUPFAM" id="SSF48435">
    <property type="entry name" value="Bacterial muramidases"/>
    <property type="match status" value="1"/>
</dbReference>
<evidence type="ECO:0000259" key="3">
    <source>
        <dbReference type="Pfam" id="PF01464"/>
    </source>
</evidence>
<dbReference type="Proteomes" id="UP000638570">
    <property type="component" value="Unassembled WGS sequence"/>
</dbReference>